<evidence type="ECO:0000256" key="2">
    <source>
        <dbReference type="ARBA" id="ARBA00022832"/>
    </source>
</evidence>
<dbReference type="Gene3D" id="1.10.12.10">
    <property type="entry name" value="Lyase 2-enoyl-coa Hydratase, Chain A, domain 2"/>
    <property type="match status" value="1"/>
</dbReference>
<dbReference type="InterPro" id="IPR014748">
    <property type="entry name" value="Enoyl-CoA_hydra_C"/>
</dbReference>
<gene>
    <name evidence="7" type="ORF">SAMN02745911_1770</name>
</gene>
<keyword evidence="2" id="KW-0276">Fatty acid metabolism</keyword>
<evidence type="ECO:0000256" key="1">
    <source>
        <dbReference type="ARBA" id="ARBA00005254"/>
    </source>
</evidence>
<comment type="caution">
    <text evidence="7">The sequence shown here is derived from an EMBL/GenBank/DDBJ whole genome shotgun (WGS) entry which is preliminary data.</text>
</comment>
<keyword evidence="4" id="KW-0443">Lipid metabolism</keyword>
<dbReference type="NCBIfam" id="NF006008">
    <property type="entry name" value="PRK08139.1"/>
    <property type="match status" value="1"/>
</dbReference>
<keyword evidence="8" id="KW-1185">Reference proteome</keyword>
<evidence type="ECO:0000313" key="7">
    <source>
        <dbReference type="EMBL" id="SHJ13237.1"/>
    </source>
</evidence>
<comment type="similarity">
    <text evidence="1">Belongs to the enoyl-CoA hydratase/isomerase family.</text>
</comment>
<reference evidence="7 8" key="1">
    <citation type="submission" date="2016-11" db="EMBL/GenBank/DDBJ databases">
        <authorList>
            <person name="Varghese N."/>
            <person name="Submissions S."/>
        </authorList>
    </citation>
    <scope>NUCLEOTIDE SEQUENCE [LARGE SCALE GENOMIC DNA]</scope>
    <source>
        <strain evidence="7 8">DSM 21988</strain>
    </source>
</reference>
<evidence type="ECO:0000256" key="5">
    <source>
        <dbReference type="ARBA" id="ARBA00037410"/>
    </source>
</evidence>
<proteinExistence type="inferred from homology"/>
<keyword evidence="3" id="KW-0809">Transit peptide</keyword>
<dbReference type="Proteomes" id="UP000184290">
    <property type="component" value="Unassembled WGS sequence"/>
</dbReference>
<name>A0ABY1IG89_9HYPH</name>
<dbReference type="Pfam" id="PF00378">
    <property type="entry name" value="ECH_1"/>
    <property type="match status" value="1"/>
</dbReference>
<dbReference type="InterPro" id="IPR029045">
    <property type="entry name" value="ClpP/crotonase-like_dom_sf"/>
</dbReference>
<organism evidence="7 8">
    <name type="scientific">Aureimonas altamirensis DSM 21988</name>
    <dbReference type="NCBI Taxonomy" id="1121026"/>
    <lineage>
        <taxon>Bacteria</taxon>
        <taxon>Pseudomonadati</taxon>
        <taxon>Pseudomonadota</taxon>
        <taxon>Alphaproteobacteria</taxon>
        <taxon>Hyphomicrobiales</taxon>
        <taxon>Aurantimonadaceae</taxon>
        <taxon>Aureimonas</taxon>
    </lineage>
</organism>
<dbReference type="RefSeq" id="WP_073469163.1">
    <property type="nucleotide sequence ID" value="NZ_FQZC01000002.1"/>
</dbReference>
<dbReference type="SUPFAM" id="SSF52096">
    <property type="entry name" value="ClpP/crotonase"/>
    <property type="match status" value="1"/>
</dbReference>
<dbReference type="Gene3D" id="3.90.226.10">
    <property type="entry name" value="2-enoyl-CoA Hydratase, Chain A, domain 1"/>
    <property type="match status" value="1"/>
</dbReference>
<dbReference type="EMBL" id="FQZC01000002">
    <property type="protein sequence ID" value="SHJ13237.1"/>
    <property type="molecule type" value="Genomic_DNA"/>
</dbReference>
<dbReference type="InterPro" id="IPR001753">
    <property type="entry name" value="Enoyl-CoA_hydra/iso"/>
</dbReference>
<dbReference type="InterPro" id="IPR052377">
    <property type="entry name" value="Mitochondrial_ECH-domain"/>
</dbReference>
<comment type="function">
    <text evidence="5">May play a role in fatty acid biosynthesis and insulin sensitivity.</text>
</comment>
<evidence type="ECO:0000256" key="6">
    <source>
        <dbReference type="ARBA" id="ARBA00040545"/>
    </source>
</evidence>
<evidence type="ECO:0000256" key="3">
    <source>
        <dbReference type="ARBA" id="ARBA00022946"/>
    </source>
</evidence>
<dbReference type="PANTHER" id="PTHR43602:SF1">
    <property type="entry name" value="ENOYL-COA HYDRATASE DOMAIN-CONTAINING PROTEIN 3, MITOCHONDRIAL"/>
    <property type="match status" value="1"/>
</dbReference>
<dbReference type="CDD" id="cd06558">
    <property type="entry name" value="crotonase-like"/>
    <property type="match status" value="1"/>
</dbReference>
<sequence>MRDDAMGEGAPVRVRRDGGVAYLVLDRPAQLNALSQELLLGLLDALKRLADDDGLRAVVVSGNGRAFCAGHDLKEMLAADDIDAHRALFALCSQVMQAIVALPVPVIAKVHGIATAAGCQLVASCDLALAGQSARFATSGINAGLFCSTPAVALSRNVAAKRAFEMLVTGDFIDAAKAADWGLVNAAVPDDALDAAVDRLVASILAKSPAAIRHGKALFHRQLGLSLADAYGQAGEVMACNMMEADAREGISAFVEKRQPVWQS</sequence>
<dbReference type="PANTHER" id="PTHR43602">
    <property type="match status" value="1"/>
</dbReference>
<evidence type="ECO:0000313" key="8">
    <source>
        <dbReference type="Proteomes" id="UP000184290"/>
    </source>
</evidence>
<evidence type="ECO:0000256" key="4">
    <source>
        <dbReference type="ARBA" id="ARBA00023098"/>
    </source>
</evidence>
<protein>
    <recommendedName>
        <fullName evidence="6">Enoyl-CoA hydratase domain-containing protein 3, mitochondrial</fullName>
    </recommendedName>
</protein>
<accession>A0ABY1IG89</accession>